<reference evidence="3" key="1">
    <citation type="journal article" date="2023" name="Plant J.">
        <title>Genome sequences and population genomics provide insights into the demographic history, inbreeding, and mutation load of two 'living fossil' tree species of Dipteronia.</title>
        <authorList>
            <person name="Feng Y."/>
            <person name="Comes H.P."/>
            <person name="Chen J."/>
            <person name="Zhu S."/>
            <person name="Lu R."/>
            <person name="Zhang X."/>
            <person name="Li P."/>
            <person name="Qiu J."/>
            <person name="Olsen K.M."/>
            <person name="Qiu Y."/>
        </authorList>
    </citation>
    <scope>NUCLEOTIDE SEQUENCE</scope>
    <source>
        <strain evidence="3">KIB01</strain>
    </source>
</reference>
<evidence type="ECO:0000313" key="3">
    <source>
        <dbReference type="EMBL" id="KAK2663060.1"/>
    </source>
</evidence>
<dbReference type="InterPro" id="IPR044730">
    <property type="entry name" value="RNase_H-like_dom_plant"/>
</dbReference>
<feature type="domain" description="RNase H type-1" evidence="2">
    <location>
        <begin position="128"/>
        <end position="250"/>
    </location>
</feature>
<keyword evidence="4" id="KW-1185">Reference proteome</keyword>
<dbReference type="GO" id="GO:0003676">
    <property type="term" value="F:nucleic acid binding"/>
    <property type="evidence" value="ECO:0007669"/>
    <property type="project" value="InterPro"/>
</dbReference>
<gene>
    <name evidence="3" type="ORF">Ddye_001634</name>
</gene>
<dbReference type="EMBL" id="JANJYI010000001">
    <property type="protein sequence ID" value="KAK2663060.1"/>
    <property type="molecule type" value="Genomic_DNA"/>
</dbReference>
<comment type="caution">
    <text evidence="3">The sequence shown here is derived from an EMBL/GenBank/DDBJ whole genome shotgun (WGS) entry which is preliminary data.</text>
</comment>
<dbReference type="CDD" id="cd06222">
    <property type="entry name" value="RNase_H_like"/>
    <property type="match status" value="1"/>
</dbReference>
<accession>A0AAD9XP93</accession>
<keyword evidence="1" id="KW-1133">Transmembrane helix</keyword>
<proteinExistence type="predicted"/>
<dbReference type="PANTHER" id="PTHR47723">
    <property type="entry name" value="OS05G0353850 PROTEIN"/>
    <property type="match status" value="1"/>
</dbReference>
<evidence type="ECO:0000313" key="4">
    <source>
        <dbReference type="Proteomes" id="UP001280121"/>
    </source>
</evidence>
<dbReference type="SUPFAM" id="SSF53098">
    <property type="entry name" value="Ribonuclease H-like"/>
    <property type="match status" value="1"/>
</dbReference>
<protein>
    <recommendedName>
        <fullName evidence="2">RNase H type-1 domain-containing protein</fullName>
    </recommendedName>
</protein>
<dbReference type="Proteomes" id="UP001280121">
    <property type="component" value="Unassembled WGS sequence"/>
</dbReference>
<feature type="transmembrane region" description="Helical" evidence="1">
    <location>
        <begin position="15"/>
        <end position="33"/>
    </location>
</feature>
<dbReference type="InterPro" id="IPR053151">
    <property type="entry name" value="RNase_H-like"/>
</dbReference>
<keyword evidence="1" id="KW-0812">Transmembrane</keyword>
<keyword evidence="1" id="KW-0472">Membrane</keyword>
<dbReference type="GO" id="GO:0004523">
    <property type="term" value="F:RNA-DNA hybrid ribonuclease activity"/>
    <property type="evidence" value="ECO:0007669"/>
    <property type="project" value="InterPro"/>
</dbReference>
<dbReference type="Gene3D" id="3.30.420.10">
    <property type="entry name" value="Ribonuclease H-like superfamily/Ribonuclease H"/>
    <property type="match status" value="1"/>
</dbReference>
<evidence type="ECO:0000259" key="2">
    <source>
        <dbReference type="Pfam" id="PF13456"/>
    </source>
</evidence>
<evidence type="ECO:0000256" key="1">
    <source>
        <dbReference type="SAM" id="Phobius"/>
    </source>
</evidence>
<dbReference type="Pfam" id="PF13456">
    <property type="entry name" value="RVT_3"/>
    <property type="match status" value="1"/>
</dbReference>
<sequence>MVVGRGSRVEFWKDVLIGVVPLMLAFLRIYALAKKKGAQFLSLGGGLMVFRIGRTVSDSVAWTFCPTGLFSVKSATRCLEEAGGVGIEVPITILTENLVIACTNTIQPKLAAVESWSAPLNDDLKFYVDGTTNGERCRVGIEGAFRNSKGEVLCSFYAFVRDQDATSAEMMAIHKAYCLCVVRGSLERRSIVFISDSREAVNWVNEEGFGNLNLLYLIYDIRLMLESLGNASVNYNPKSTNSLTDALAKRVLDSNEDYVVLGDR</sequence>
<dbReference type="PANTHER" id="PTHR47723:SF22">
    <property type="entry name" value="RNASE H TYPE-1 DOMAIN-CONTAINING PROTEIN"/>
    <property type="match status" value="1"/>
</dbReference>
<dbReference type="AlphaFoldDB" id="A0AAD9XP93"/>
<dbReference type="InterPro" id="IPR002156">
    <property type="entry name" value="RNaseH_domain"/>
</dbReference>
<name>A0AAD9XP93_9ROSI</name>
<organism evidence="3 4">
    <name type="scientific">Dipteronia dyeriana</name>
    <dbReference type="NCBI Taxonomy" id="168575"/>
    <lineage>
        <taxon>Eukaryota</taxon>
        <taxon>Viridiplantae</taxon>
        <taxon>Streptophyta</taxon>
        <taxon>Embryophyta</taxon>
        <taxon>Tracheophyta</taxon>
        <taxon>Spermatophyta</taxon>
        <taxon>Magnoliopsida</taxon>
        <taxon>eudicotyledons</taxon>
        <taxon>Gunneridae</taxon>
        <taxon>Pentapetalae</taxon>
        <taxon>rosids</taxon>
        <taxon>malvids</taxon>
        <taxon>Sapindales</taxon>
        <taxon>Sapindaceae</taxon>
        <taxon>Hippocastanoideae</taxon>
        <taxon>Acereae</taxon>
        <taxon>Dipteronia</taxon>
    </lineage>
</organism>
<dbReference type="InterPro" id="IPR012337">
    <property type="entry name" value="RNaseH-like_sf"/>
</dbReference>
<dbReference type="InterPro" id="IPR036397">
    <property type="entry name" value="RNaseH_sf"/>
</dbReference>